<dbReference type="InterPro" id="IPR009671">
    <property type="entry name" value="RraB_dom"/>
</dbReference>
<reference evidence="3 4" key="1">
    <citation type="submission" date="2020-07" db="EMBL/GenBank/DDBJ databases">
        <title>Pseudogemmobacter sp. nov., isolated from poultry manure in Taiwan.</title>
        <authorList>
            <person name="Lin S.-Y."/>
            <person name="Tang Y.-S."/>
            <person name="Young C.-C."/>
        </authorList>
    </citation>
    <scope>NUCLEOTIDE SEQUENCE [LARGE SCALE GENOMIC DNA]</scope>
    <source>
        <strain evidence="3 4">CC-YST710</strain>
    </source>
</reference>
<dbReference type="InterPro" id="IPR016097">
    <property type="entry name" value="DUF695"/>
</dbReference>
<protein>
    <submittedName>
        <fullName evidence="3">DUF695 domain-containing protein</fullName>
    </submittedName>
</protein>
<dbReference type="InterPro" id="IPR036701">
    <property type="entry name" value="RraB-like_sf"/>
</dbReference>
<dbReference type="RefSeq" id="WP_226934697.1">
    <property type="nucleotide sequence ID" value="NZ_JACDXX010000005.1"/>
</dbReference>
<accession>A0ABS8CK69</accession>
<dbReference type="EMBL" id="JACDXX010000005">
    <property type="protein sequence ID" value="MCB5409793.1"/>
    <property type="molecule type" value="Genomic_DNA"/>
</dbReference>
<comment type="caution">
    <text evidence="3">The sequence shown here is derived from an EMBL/GenBank/DDBJ whole genome shotgun (WGS) entry which is preliminary data.</text>
</comment>
<proteinExistence type="predicted"/>
<keyword evidence="4" id="KW-1185">Reference proteome</keyword>
<organism evidence="3 4">
    <name type="scientific">Pseudogemmobacter faecipullorum</name>
    <dbReference type="NCBI Taxonomy" id="2755041"/>
    <lineage>
        <taxon>Bacteria</taxon>
        <taxon>Pseudomonadati</taxon>
        <taxon>Pseudomonadota</taxon>
        <taxon>Alphaproteobacteria</taxon>
        <taxon>Rhodobacterales</taxon>
        <taxon>Paracoccaceae</taxon>
        <taxon>Pseudogemmobacter</taxon>
    </lineage>
</organism>
<evidence type="ECO:0000259" key="1">
    <source>
        <dbReference type="Pfam" id="PF05117"/>
    </source>
</evidence>
<gene>
    <name evidence="3" type="ORF">H0485_07230</name>
</gene>
<sequence>MSYPDRPEAAWVNYMTLLADAPAMLTVDSSWIEALGHGNAETMLCVEVTMKQQGEAEIVSRDELPALQELAESLEGELQPDYAHLVARSYGDGRMVLYLYTTDPDAVMKDLEPVIDETDYEVTKAEFQDPDWEFYQETLFPDDIVWQNISNEQILAQLEEHEDRGDQPRLITHAADFPDRDLAGEYARQLGELGHEITEFTDSGSEDFPCRVLSGREDEPRGINDITTPLILIARDCGGAYAGWTTAVVVSDPEEDEEDEEEAW</sequence>
<feature type="domain" description="Regulator of ribonuclease activity B" evidence="2">
    <location>
        <begin position="149"/>
        <end position="245"/>
    </location>
</feature>
<dbReference type="Pfam" id="PF05117">
    <property type="entry name" value="DUF695"/>
    <property type="match status" value="1"/>
</dbReference>
<name>A0ABS8CK69_9RHOB</name>
<dbReference type="Pfam" id="PF06877">
    <property type="entry name" value="RraB"/>
    <property type="match status" value="1"/>
</dbReference>
<dbReference type="Proteomes" id="UP001198571">
    <property type="component" value="Unassembled WGS sequence"/>
</dbReference>
<dbReference type="SUPFAM" id="SSF89946">
    <property type="entry name" value="Hypothetical protein VC0424"/>
    <property type="match status" value="1"/>
</dbReference>
<evidence type="ECO:0000313" key="3">
    <source>
        <dbReference type="EMBL" id="MCB5409793.1"/>
    </source>
</evidence>
<dbReference type="Gene3D" id="3.30.70.970">
    <property type="entry name" value="RraB-like"/>
    <property type="match status" value="1"/>
</dbReference>
<evidence type="ECO:0000259" key="2">
    <source>
        <dbReference type="Pfam" id="PF06877"/>
    </source>
</evidence>
<feature type="domain" description="DUF695" evidence="1">
    <location>
        <begin position="10"/>
        <end position="140"/>
    </location>
</feature>
<evidence type="ECO:0000313" key="4">
    <source>
        <dbReference type="Proteomes" id="UP001198571"/>
    </source>
</evidence>